<evidence type="ECO:0000313" key="1">
    <source>
        <dbReference type="EMBL" id="AOW02200.1"/>
    </source>
</evidence>
<dbReference type="EMBL" id="CP017555">
    <property type="protein sequence ID" value="AOW02200.1"/>
    <property type="molecule type" value="Genomic_DNA"/>
</dbReference>
<reference evidence="1 2" key="1">
    <citation type="journal article" date="2016" name="PLoS ONE">
        <title>Sequence Assembly of Yarrowia lipolytica Strain W29/CLIB89 Shows Transposable Element Diversity.</title>
        <authorList>
            <person name="Magnan C."/>
            <person name="Yu J."/>
            <person name="Chang I."/>
            <person name="Jahn E."/>
            <person name="Kanomata Y."/>
            <person name="Wu J."/>
            <person name="Zeller M."/>
            <person name="Oakes M."/>
            <person name="Baldi P."/>
            <person name="Sandmeyer S."/>
        </authorList>
    </citation>
    <scope>NUCLEOTIDE SEQUENCE [LARGE SCALE GENOMIC DNA]</scope>
    <source>
        <strain evidence="2">CLIB89(W29)</strain>
    </source>
</reference>
<evidence type="ECO:0000313" key="2">
    <source>
        <dbReference type="Proteomes" id="UP000182444"/>
    </source>
</evidence>
<dbReference type="Proteomes" id="UP000182444">
    <property type="component" value="Chromosome 1C"/>
</dbReference>
<dbReference type="AlphaFoldDB" id="A0A1D8N9A2"/>
<sequence>MLFMISMIGSSVQWYHEFGIESSSKSSQRVLTGAGLVWFGKFNHSCVQFQIFLLARSRITMKIKIIRLGRQRFIIDIKASGWMSDFQLFSGTHVSCCMVRSKKRFLPNS</sequence>
<name>A0A1D8N9A2_YARLL</name>
<dbReference type="RefSeq" id="XP_068138272.1">
    <property type="nucleotide sequence ID" value="XM_068282171.1"/>
</dbReference>
<protein>
    <submittedName>
        <fullName evidence="1">Uncharacterized protein</fullName>
    </submittedName>
</protein>
<organism evidence="1 2">
    <name type="scientific">Yarrowia lipolytica</name>
    <name type="common">Candida lipolytica</name>
    <dbReference type="NCBI Taxonomy" id="4952"/>
    <lineage>
        <taxon>Eukaryota</taxon>
        <taxon>Fungi</taxon>
        <taxon>Dikarya</taxon>
        <taxon>Ascomycota</taxon>
        <taxon>Saccharomycotina</taxon>
        <taxon>Dipodascomycetes</taxon>
        <taxon>Dipodascales</taxon>
        <taxon>Dipodascales incertae sedis</taxon>
        <taxon>Yarrowia</taxon>
    </lineage>
</organism>
<dbReference type="VEuPathDB" id="FungiDB:YALI1_C02160g"/>
<dbReference type="GeneID" id="94582813"/>
<proteinExistence type="predicted"/>
<gene>
    <name evidence="1" type="ORF">YALI1_C02160g</name>
</gene>
<accession>A0A1D8N9A2</accession>